<dbReference type="RefSeq" id="WP_046096764.1">
    <property type="nucleotide sequence ID" value="NZ_JZXN01000011.1"/>
</dbReference>
<keyword evidence="2" id="KW-1185">Reference proteome</keyword>
<dbReference type="PATRIC" id="fig|1264554.4.peg.279"/>
<evidence type="ECO:0000313" key="1">
    <source>
        <dbReference type="EMBL" id="KKB27010.1"/>
    </source>
</evidence>
<protein>
    <recommendedName>
        <fullName evidence="3">Cupin 2 conserved barrel domain-containing protein</fullName>
    </recommendedName>
</protein>
<name>A0A0F5H1I0_9BACT</name>
<proteinExistence type="predicted"/>
<dbReference type="Proteomes" id="UP000033750">
    <property type="component" value="Unassembled WGS sequence"/>
</dbReference>
<dbReference type="OrthoDB" id="398731at2"/>
<dbReference type="EMBL" id="JZXN01000011">
    <property type="protein sequence ID" value="KKB27010.1"/>
    <property type="molecule type" value="Genomic_DNA"/>
</dbReference>
<comment type="caution">
    <text evidence="1">The sequence shown here is derived from an EMBL/GenBank/DDBJ whole genome shotgun (WGS) entry which is preliminary data.</text>
</comment>
<organism evidence="1 2">
    <name type="scientific">Mycoplasmopsis meleagridis ATCC 25294</name>
    <dbReference type="NCBI Taxonomy" id="1264554"/>
    <lineage>
        <taxon>Bacteria</taxon>
        <taxon>Bacillati</taxon>
        <taxon>Mycoplasmatota</taxon>
        <taxon>Mycoplasmoidales</taxon>
        <taxon>Metamycoplasmataceae</taxon>
        <taxon>Mycoplasmopsis</taxon>
    </lineage>
</organism>
<dbReference type="InterPro" id="IPR011051">
    <property type="entry name" value="RmlC_Cupin_sf"/>
</dbReference>
<evidence type="ECO:0008006" key="3">
    <source>
        <dbReference type="Google" id="ProtNLM"/>
    </source>
</evidence>
<dbReference type="Gene3D" id="2.60.120.10">
    <property type="entry name" value="Jelly Rolls"/>
    <property type="match status" value="1"/>
</dbReference>
<reference evidence="1 2" key="1">
    <citation type="submission" date="2015-03" db="EMBL/GenBank/DDBJ databases">
        <title>Genome sequence of Mycoplasma meleagridis strain ATCC 25294.</title>
        <authorList>
            <person name="Yacoub E."/>
            <person name="Blanchard A."/>
            <person name="Sirand-Pugnet P."/>
            <person name="Mardassi B.B.A."/>
        </authorList>
    </citation>
    <scope>NUCLEOTIDE SEQUENCE [LARGE SCALE GENOMIC DNA]</scope>
    <source>
        <strain evidence="1 2">ATCC 25294</strain>
    </source>
</reference>
<accession>A0A0F5H1I0</accession>
<dbReference type="InterPro" id="IPR014710">
    <property type="entry name" value="RmlC-like_jellyroll"/>
</dbReference>
<evidence type="ECO:0000313" key="2">
    <source>
        <dbReference type="Proteomes" id="UP000033750"/>
    </source>
</evidence>
<dbReference type="STRING" id="29561.MM26B8_02840"/>
<dbReference type="AlphaFoldDB" id="A0A0F5H1I0"/>
<dbReference type="SUPFAM" id="SSF51182">
    <property type="entry name" value="RmlC-like cupins"/>
    <property type="match status" value="1"/>
</dbReference>
<sequence length="110" mass="13214">MDKQISFLSTYNFTKFNFSNLKKGKEKFDLIYDSKNFYIQIIYSKKVNSSWMKNDTIENVFLLKGKAILEDENKNIIKMKKGDFLTIKEELKHKINWSSRKCIWIALHHK</sequence>
<gene>
    <name evidence="1" type="ORF">MMELEA_03230</name>
</gene>